<dbReference type="PANTHER" id="PTHR10622">
    <property type="entry name" value="HET DOMAIN-CONTAINING PROTEIN"/>
    <property type="match status" value="1"/>
</dbReference>
<dbReference type="EMBL" id="KQ947424">
    <property type="protein sequence ID" value="KUJ12551.1"/>
    <property type="molecule type" value="Genomic_DNA"/>
</dbReference>
<gene>
    <name evidence="3" type="ORF">LY89DRAFT_722134</name>
</gene>
<feature type="domain" description="Heterokaryon incompatibility" evidence="1">
    <location>
        <begin position="22"/>
        <end position="107"/>
    </location>
</feature>
<evidence type="ECO:0000259" key="2">
    <source>
        <dbReference type="Pfam" id="PF26640"/>
    </source>
</evidence>
<organism evidence="3 4">
    <name type="scientific">Mollisia scopiformis</name>
    <name type="common">Conifer needle endophyte fungus</name>
    <name type="synonym">Phialocephala scopiformis</name>
    <dbReference type="NCBI Taxonomy" id="149040"/>
    <lineage>
        <taxon>Eukaryota</taxon>
        <taxon>Fungi</taxon>
        <taxon>Dikarya</taxon>
        <taxon>Ascomycota</taxon>
        <taxon>Pezizomycotina</taxon>
        <taxon>Leotiomycetes</taxon>
        <taxon>Helotiales</taxon>
        <taxon>Mollisiaceae</taxon>
        <taxon>Mollisia</taxon>
    </lineage>
</organism>
<evidence type="ECO:0000313" key="4">
    <source>
        <dbReference type="Proteomes" id="UP000070700"/>
    </source>
</evidence>
<reference evidence="3 4" key="1">
    <citation type="submission" date="2015-10" db="EMBL/GenBank/DDBJ databases">
        <title>Full genome of DAOMC 229536 Phialocephala scopiformis, a fungal endophyte of spruce producing the potent anti-insectan compound rugulosin.</title>
        <authorList>
            <consortium name="DOE Joint Genome Institute"/>
            <person name="Walker A.K."/>
            <person name="Frasz S.L."/>
            <person name="Seifert K.A."/>
            <person name="Miller J.D."/>
            <person name="Mondo S.J."/>
            <person name="Labutti K."/>
            <person name="Lipzen A."/>
            <person name="Dockter R."/>
            <person name="Kennedy M."/>
            <person name="Grigoriev I.V."/>
            <person name="Spatafora J.W."/>
        </authorList>
    </citation>
    <scope>NUCLEOTIDE SEQUENCE [LARGE SCALE GENOMIC DNA]</scope>
    <source>
        <strain evidence="3 4">CBS 120377</strain>
    </source>
</reference>
<dbReference type="InParanoid" id="A0A194WX41"/>
<feature type="domain" description="DUF8212" evidence="2">
    <location>
        <begin position="219"/>
        <end position="245"/>
    </location>
</feature>
<dbReference type="OrthoDB" id="674604at2759"/>
<dbReference type="InterPro" id="IPR010730">
    <property type="entry name" value="HET"/>
</dbReference>
<dbReference type="KEGG" id="psco:LY89DRAFT_722134"/>
<keyword evidence="4" id="KW-1185">Reference proteome</keyword>
<evidence type="ECO:0000313" key="3">
    <source>
        <dbReference type="EMBL" id="KUJ12551.1"/>
    </source>
</evidence>
<proteinExistence type="predicted"/>
<sequence>MRLINTVTGAFEEFIGDNIPPYAILSHTWEGREVSFKDTSDPSCKHQKAYHKIEKTCQLAAQRDIKYAWVDTCCIDKSSSAELTEAINSMYRWYQRSNVCFVYLSDLCATAVLKTALRDCRWFTRGWTLQELIAPSNVYFFDQDWNERGSKQELVGELSNITGIKIDILRLALPLSSIAIAQRMSWAANRTTTRMQDMAYCLLGIFDVNMPLLYGEEEKAFRRLQEEIIRSNSDLSIFAWTYPRVSKKVQTLDSPVYSGILAKSPSVFLDCVGLEKRLGHDWREVSSLNGGIKTQVQILSEPIPGKRGTRYLFPLDYSREPGQLLAVRLRKCGPDKFIRDDPWTLVEYAEDLWANARKDRCLLFELPQVSRSPQTPYSSMSSLISQTRAHVLQIQLPPEIEIHDTWPWDRCFDAQDQLFFGSGDVRWDSGAMRLMTEFIFESVRRETKVQFECMLYAVGWSSPEIGDLQCTIMLYDAHAAALKDLQSRIAAWDHTRPQVVAQLVYYNIPKTSAAVFKIPKSTASVVISFTPKYFNRRSGLSRQQRW</sequence>
<dbReference type="InterPro" id="IPR058525">
    <property type="entry name" value="DUF8212"/>
</dbReference>
<dbReference type="RefSeq" id="XP_018066906.1">
    <property type="nucleotide sequence ID" value="XM_018218708.1"/>
</dbReference>
<evidence type="ECO:0000259" key="1">
    <source>
        <dbReference type="Pfam" id="PF06985"/>
    </source>
</evidence>
<dbReference type="Pfam" id="PF06985">
    <property type="entry name" value="HET"/>
    <property type="match status" value="1"/>
</dbReference>
<dbReference type="GeneID" id="28828434"/>
<dbReference type="AlphaFoldDB" id="A0A194WX41"/>
<name>A0A194WX41_MOLSC</name>
<dbReference type="Proteomes" id="UP000070700">
    <property type="component" value="Unassembled WGS sequence"/>
</dbReference>
<dbReference type="Pfam" id="PF26640">
    <property type="entry name" value="DUF8212"/>
    <property type="match status" value="1"/>
</dbReference>
<dbReference type="PANTHER" id="PTHR10622:SF12">
    <property type="entry name" value="HET DOMAIN-CONTAINING PROTEIN"/>
    <property type="match status" value="1"/>
</dbReference>
<accession>A0A194WX41</accession>
<protein>
    <submittedName>
        <fullName evidence="3">HET-domain-containing protein</fullName>
    </submittedName>
</protein>